<proteinExistence type="predicted"/>
<dbReference type="PANTHER" id="PTHR45752">
    <property type="entry name" value="LEUCINE-RICH REPEAT-CONTAINING"/>
    <property type="match status" value="1"/>
</dbReference>
<sequence length="363" mass="42311">MKNLVQLDLEDTGITELPESIEFLAGLVDLNLKYCSSLVGLPRTFHNLKLLKTLNMFGCSNFSEFPERINENEALENLDANETSMNEVPSFSLWSLHFFKGFNLTSLTELNISYCRIDDGLILDDEQLWFFFSSLNHQLRCRTKYLGTQLSDIKSEYLPFRDFYATIPGSEVPSWFPNYMQVREDNRGRSSFSIIVDIPQSFRASEWSGIAVCLLINYDSYGPRFPKPYLCWTCKAPEDDSYISKGWAHVFDYSNNIGRICPHLCLMLFHCNDQTCWQHLRGDNNWLQIVFTAMWAGLIKKCGWRVLCREEMEEWCKTNYECNKLYDAEVGISEVWLPNSAVKKTLEIFQVPPNSNRKRKREE</sequence>
<accession>A0A834WWQ1</accession>
<dbReference type="InterPro" id="IPR032675">
    <property type="entry name" value="LRR_dom_sf"/>
</dbReference>
<comment type="caution">
    <text evidence="1">The sequence shown here is derived from an EMBL/GenBank/DDBJ whole genome shotgun (WGS) entry which is preliminary data.</text>
</comment>
<dbReference type="PANTHER" id="PTHR45752:SF171">
    <property type="entry name" value="TMV RESISTANCE PROTEIN N-LIKE"/>
    <property type="match status" value="1"/>
</dbReference>
<evidence type="ECO:0000313" key="2">
    <source>
        <dbReference type="Proteomes" id="UP000634136"/>
    </source>
</evidence>
<dbReference type="AlphaFoldDB" id="A0A834WWQ1"/>
<dbReference type="SUPFAM" id="SSF52047">
    <property type="entry name" value="RNI-like"/>
    <property type="match status" value="1"/>
</dbReference>
<organism evidence="1 2">
    <name type="scientific">Senna tora</name>
    <dbReference type="NCBI Taxonomy" id="362788"/>
    <lineage>
        <taxon>Eukaryota</taxon>
        <taxon>Viridiplantae</taxon>
        <taxon>Streptophyta</taxon>
        <taxon>Embryophyta</taxon>
        <taxon>Tracheophyta</taxon>
        <taxon>Spermatophyta</taxon>
        <taxon>Magnoliopsida</taxon>
        <taxon>eudicotyledons</taxon>
        <taxon>Gunneridae</taxon>
        <taxon>Pentapetalae</taxon>
        <taxon>rosids</taxon>
        <taxon>fabids</taxon>
        <taxon>Fabales</taxon>
        <taxon>Fabaceae</taxon>
        <taxon>Caesalpinioideae</taxon>
        <taxon>Cassia clade</taxon>
        <taxon>Senna</taxon>
    </lineage>
</organism>
<reference evidence="1" key="1">
    <citation type="submission" date="2020-09" db="EMBL/GenBank/DDBJ databases">
        <title>Genome-Enabled Discovery of Anthraquinone Biosynthesis in Senna tora.</title>
        <authorList>
            <person name="Kang S.-H."/>
            <person name="Pandey R.P."/>
            <person name="Lee C.-M."/>
            <person name="Sim J.-S."/>
            <person name="Jeong J.-T."/>
            <person name="Choi B.-S."/>
            <person name="Jung M."/>
            <person name="Ginzburg D."/>
            <person name="Zhao K."/>
            <person name="Won S.Y."/>
            <person name="Oh T.-J."/>
            <person name="Yu Y."/>
            <person name="Kim N.-H."/>
            <person name="Lee O.R."/>
            <person name="Lee T.-H."/>
            <person name="Bashyal P."/>
            <person name="Kim T.-S."/>
            <person name="Lee W.-H."/>
            <person name="Kawkins C."/>
            <person name="Kim C.-K."/>
            <person name="Kim J.S."/>
            <person name="Ahn B.O."/>
            <person name="Rhee S.Y."/>
            <person name="Sohng J.K."/>
        </authorList>
    </citation>
    <scope>NUCLEOTIDE SEQUENCE</scope>
    <source>
        <tissue evidence="1">Leaf</tissue>
    </source>
</reference>
<name>A0A834WWQ1_9FABA</name>
<protein>
    <submittedName>
        <fullName evidence="1">TMV resistance protein N-like</fullName>
    </submittedName>
</protein>
<keyword evidence="2" id="KW-1185">Reference proteome</keyword>
<dbReference type="EMBL" id="JAAIUW010000005">
    <property type="protein sequence ID" value="KAF7833622.1"/>
    <property type="molecule type" value="Genomic_DNA"/>
</dbReference>
<gene>
    <name evidence="1" type="ORF">G2W53_015955</name>
</gene>
<dbReference type="Proteomes" id="UP000634136">
    <property type="component" value="Unassembled WGS sequence"/>
</dbReference>
<dbReference type="OrthoDB" id="1435918at2759"/>
<evidence type="ECO:0000313" key="1">
    <source>
        <dbReference type="EMBL" id="KAF7833622.1"/>
    </source>
</evidence>
<dbReference type="Gene3D" id="3.80.10.10">
    <property type="entry name" value="Ribonuclease Inhibitor"/>
    <property type="match status" value="1"/>
</dbReference>
<dbReference type="InterPro" id="IPR050715">
    <property type="entry name" value="LRR-SigEffector_domain"/>
</dbReference>